<evidence type="ECO:0000313" key="2">
    <source>
        <dbReference type="Proteomes" id="UP000501914"/>
    </source>
</evidence>
<gene>
    <name evidence="1" type="ORF">G4P54_03690</name>
</gene>
<proteinExistence type="predicted"/>
<accession>A0A6H0WQ91</accession>
<keyword evidence="2" id="KW-1185">Reference proteome</keyword>
<organism evidence="1 2">
    <name type="scientific">Bacillus tequilensis</name>
    <dbReference type="NCBI Taxonomy" id="227866"/>
    <lineage>
        <taxon>Bacteria</taxon>
        <taxon>Bacillati</taxon>
        <taxon>Bacillota</taxon>
        <taxon>Bacilli</taxon>
        <taxon>Bacillales</taxon>
        <taxon>Bacillaceae</taxon>
        <taxon>Bacillus</taxon>
    </lineage>
</organism>
<reference evidence="1 2" key="1">
    <citation type="submission" date="2020-02" db="EMBL/GenBank/DDBJ databases">
        <title>Genome sequencing, annotation and comparative genomic analysis of Bacillus tequilensis EA-CB0015, an effective biological control agent against Pseudocercospora fijiensis in banana plants.</title>
        <authorList>
            <person name="Cuellar-Gaviria T.Z."/>
            <person name="Ju K.-S."/>
            <person name="Villegas-Escobar V."/>
        </authorList>
    </citation>
    <scope>NUCLEOTIDE SEQUENCE [LARGE SCALE GENOMIC DNA]</scope>
    <source>
        <strain evidence="1 2">EA-CB0015</strain>
    </source>
</reference>
<dbReference type="Proteomes" id="UP000501914">
    <property type="component" value="Chromosome"/>
</dbReference>
<dbReference type="AlphaFoldDB" id="A0A6H0WQ91"/>
<sequence>MSQKKLDTKLNQILKEMGYNALNYPEMNEVICNLDINPEPLFGPQVTVELALFHDLLELCPE</sequence>
<dbReference type="EMBL" id="CP048852">
    <property type="protein sequence ID" value="QIW82129.1"/>
    <property type="molecule type" value="Genomic_DNA"/>
</dbReference>
<evidence type="ECO:0000313" key="1">
    <source>
        <dbReference type="EMBL" id="QIW82129.1"/>
    </source>
</evidence>
<dbReference type="KEGG" id="bteq:G4P54_03690"/>
<protein>
    <submittedName>
        <fullName evidence="1">Uncharacterized protein</fullName>
    </submittedName>
</protein>
<name>A0A6H0WQ91_9BACI</name>